<dbReference type="PANTHER" id="PTHR43406:SF1">
    <property type="entry name" value="TRYPTOPHAN SYNTHASE ALPHA CHAIN, CHLOROPLASTIC"/>
    <property type="match status" value="1"/>
</dbReference>
<dbReference type="SUPFAM" id="SSF51366">
    <property type="entry name" value="Ribulose-phoshate binding barrel"/>
    <property type="match status" value="1"/>
</dbReference>
<evidence type="ECO:0000256" key="5">
    <source>
        <dbReference type="ARBA" id="ARBA00022822"/>
    </source>
</evidence>
<proteinExistence type="predicted"/>
<evidence type="ECO:0000256" key="4">
    <source>
        <dbReference type="ARBA" id="ARBA00022605"/>
    </source>
</evidence>
<evidence type="ECO:0000313" key="10">
    <source>
        <dbReference type="Proteomes" id="UP000664357"/>
    </source>
</evidence>
<evidence type="ECO:0000256" key="6">
    <source>
        <dbReference type="ARBA" id="ARBA00023141"/>
    </source>
</evidence>
<keyword evidence="6" id="KW-0057">Aromatic amino acid biosynthesis</keyword>
<keyword evidence="4" id="KW-0028">Amino-acid biosynthesis</keyword>
<keyword evidence="10" id="KW-1185">Reference proteome</keyword>
<keyword evidence="5" id="KW-0822">Tryptophan biosynthesis</keyword>
<dbReference type="EMBL" id="JAFREL020000001">
    <property type="protein sequence ID" value="MEO1769441.1"/>
    <property type="molecule type" value="Genomic_DNA"/>
</dbReference>
<evidence type="ECO:0000256" key="1">
    <source>
        <dbReference type="ARBA" id="ARBA00004733"/>
    </source>
</evidence>
<dbReference type="EC" id="4.2.1.20" evidence="3"/>
<evidence type="ECO:0000313" key="9">
    <source>
        <dbReference type="EMBL" id="MEO1769441.1"/>
    </source>
</evidence>
<dbReference type="RefSeq" id="WP_207702438.1">
    <property type="nucleotide sequence ID" value="NZ_JAFREL020000001.1"/>
</dbReference>
<comment type="subunit">
    <text evidence="2">Tetramer of two alpha and two beta chains.</text>
</comment>
<reference evidence="9 10" key="1">
    <citation type="submission" date="2024-02" db="EMBL/GenBank/DDBJ databases">
        <title>The Genome Sequence of Enterococcus sp. DIV0159.</title>
        <authorList>
            <person name="Earl A."/>
            <person name="Manson A."/>
            <person name="Gilmore M."/>
            <person name="Sanders J."/>
            <person name="Shea T."/>
            <person name="Howe W."/>
            <person name="Livny J."/>
            <person name="Cuomo C."/>
            <person name="Neafsey D."/>
            <person name="Birren B."/>
        </authorList>
    </citation>
    <scope>NUCLEOTIDE SEQUENCE [LARGE SCALE GENOMIC DNA]</scope>
    <source>
        <strain evidence="9 10">665A</strain>
    </source>
</reference>
<evidence type="ECO:0000256" key="7">
    <source>
        <dbReference type="ARBA" id="ARBA00023239"/>
    </source>
</evidence>
<protein>
    <recommendedName>
        <fullName evidence="3">tryptophan synthase</fullName>
        <ecNumber evidence="3">4.2.1.20</ecNumber>
    </recommendedName>
</protein>
<evidence type="ECO:0000256" key="2">
    <source>
        <dbReference type="ARBA" id="ARBA00011270"/>
    </source>
</evidence>
<dbReference type="PANTHER" id="PTHR43406">
    <property type="entry name" value="TRYPTOPHAN SYNTHASE, ALPHA CHAIN"/>
    <property type="match status" value="1"/>
</dbReference>
<dbReference type="InterPro" id="IPR011060">
    <property type="entry name" value="RibuloseP-bd_barrel"/>
</dbReference>
<comment type="caution">
    <text evidence="9">The sequence shown here is derived from an EMBL/GenBank/DDBJ whole genome shotgun (WGS) entry which is preliminary data.</text>
</comment>
<name>A0ABV0ELC6_9ENTE</name>
<dbReference type="InterPro" id="IPR013785">
    <property type="entry name" value="Aldolase_TIM"/>
</dbReference>
<dbReference type="InterPro" id="IPR002028">
    <property type="entry name" value="Trp_synthase_suA"/>
</dbReference>
<comment type="catalytic activity">
    <reaction evidence="8">
        <text>(1S,2R)-1-C-(indol-3-yl)glycerol 3-phosphate + L-serine = D-glyceraldehyde 3-phosphate + L-tryptophan + H2O</text>
        <dbReference type="Rhea" id="RHEA:10532"/>
        <dbReference type="ChEBI" id="CHEBI:15377"/>
        <dbReference type="ChEBI" id="CHEBI:33384"/>
        <dbReference type="ChEBI" id="CHEBI:57912"/>
        <dbReference type="ChEBI" id="CHEBI:58866"/>
        <dbReference type="ChEBI" id="CHEBI:59776"/>
        <dbReference type="EC" id="4.2.1.20"/>
    </reaction>
</comment>
<gene>
    <name evidence="9" type="ORF">JZO67_001392</name>
</gene>
<comment type="pathway">
    <text evidence="1">Amino-acid biosynthesis; L-tryptophan biosynthesis; L-tryptophan from chorismate: step 5/5.</text>
</comment>
<dbReference type="Gene3D" id="3.20.20.70">
    <property type="entry name" value="Aldolase class I"/>
    <property type="match status" value="1"/>
</dbReference>
<sequence length="234" mass="26578">MNNLVLYVTINYPTRENFFEILDVIEESNVGYVEIGIPVANPYVDGGVVRKTQEQVYPTLTQQEIISVLEETRRQYSFRVILMTYHEGVEHFQLSQIARTLYDAILCVDKCLDQKNYTGLVHTFTHKLDQEILAEQLTSSSEFIYLVSGEGKTGEFTQLPNEYIPLLAYLKPKTKLPIFVGFGVKESEDITSILNEGADGAIIGSEFIKRYDADGISGIKKYLQVLQGAFDRRN</sequence>
<organism evidence="9 10">
    <name type="scientific">Candidatus Enterococcus ferrettii</name>
    <dbReference type="NCBI Taxonomy" id="2815324"/>
    <lineage>
        <taxon>Bacteria</taxon>
        <taxon>Bacillati</taxon>
        <taxon>Bacillota</taxon>
        <taxon>Bacilli</taxon>
        <taxon>Lactobacillales</taxon>
        <taxon>Enterococcaceae</taxon>
        <taxon>Enterococcus</taxon>
    </lineage>
</organism>
<keyword evidence="7" id="KW-0456">Lyase</keyword>
<dbReference type="Proteomes" id="UP000664357">
    <property type="component" value="Unassembled WGS sequence"/>
</dbReference>
<dbReference type="Pfam" id="PF00290">
    <property type="entry name" value="Trp_syntA"/>
    <property type="match status" value="1"/>
</dbReference>
<accession>A0ABV0ELC6</accession>
<evidence type="ECO:0000256" key="3">
    <source>
        <dbReference type="ARBA" id="ARBA00012043"/>
    </source>
</evidence>
<evidence type="ECO:0000256" key="8">
    <source>
        <dbReference type="ARBA" id="ARBA00049047"/>
    </source>
</evidence>